<evidence type="ECO:0000256" key="5">
    <source>
        <dbReference type="ARBA" id="ARBA00023136"/>
    </source>
</evidence>
<evidence type="ECO:0000256" key="4">
    <source>
        <dbReference type="ARBA" id="ARBA00022989"/>
    </source>
</evidence>
<sequence>MLRLSHRGELRAMSEIAQHLPQVVAAYLVYLVAVMSPGPAVMAIVSTSIAEGRRSGLAMAAGVFAGSFTWAMAASIGLATVLTHYAGVLHAVKIAGGLYLLYLAYKALRSASRPDSARHLAAVEAAPARSLKRTFLLGYAIHLTNPKAIFAWVAIISLGLPDGASAQAVALVVGGCLLTGLTVFTSYAVLFSTGPAFRAYRAARRGIDATMGVLFAAAGIKLLTSRI</sequence>
<evidence type="ECO:0000256" key="6">
    <source>
        <dbReference type="SAM" id="Phobius"/>
    </source>
</evidence>
<proteinExistence type="predicted"/>
<evidence type="ECO:0000313" key="7">
    <source>
        <dbReference type="EMBL" id="SSC67882.1"/>
    </source>
</evidence>
<dbReference type="GO" id="GO:0015171">
    <property type="term" value="F:amino acid transmembrane transporter activity"/>
    <property type="evidence" value="ECO:0007669"/>
    <property type="project" value="TreeGrafter"/>
</dbReference>
<reference evidence="8" key="1">
    <citation type="submission" date="2018-07" db="EMBL/GenBank/DDBJ databases">
        <authorList>
            <person name="Peiro R."/>
            <person name="Begona"/>
            <person name="Cbmso G."/>
            <person name="Lopez M."/>
            <person name="Gonzalez S."/>
        </authorList>
    </citation>
    <scope>NUCLEOTIDE SEQUENCE [LARGE SCALE GENOMIC DNA]</scope>
</reference>
<dbReference type="PANTHER" id="PTHR30086:SF19">
    <property type="entry name" value="THREONINE EFFLUX PROTEIN"/>
    <property type="match status" value="1"/>
</dbReference>
<feature type="transmembrane region" description="Helical" evidence="6">
    <location>
        <begin position="136"/>
        <end position="160"/>
    </location>
</feature>
<feature type="transmembrane region" description="Helical" evidence="6">
    <location>
        <begin position="85"/>
        <end position="105"/>
    </location>
</feature>
<evidence type="ECO:0000256" key="2">
    <source>
        <dbReference type="ARBA" id="ARBA00022475"/>
    </source>
</evidence>
<keyword evidence="5 6" id="KW-0472">Membrane</keyword>
<keyword evidence="2" id="KW-1003">Cell membrane</keyword>
<protein>
    <recommendedName>
        <fullName evidence="9">Threonine efflux protein</fullName>
    </recommendedName>
</protein>
<organism evidence="7 8">
    <name type="scientific">Ciceribacter selenitireducens ATCC BAA-1503</name>
    <dbReference type="NCBI Taxonomy" id="1336235"/>
    <lineage>
        <taxon>Bacteria</taxon>
        <taxon>Pseudomonadati</taxon>
        <taxon>Pseudomonadota</taxon>
        <taxon>Alphaproteobacteria</taxon>
        <taxon>Hyphomicrobiales</taxon>
        <taxon>Rhizobiaceae</taxon>
        <taxon>Ciceribacter</taxon>
    </lineage>
</organism>
<evidence type="ECO:0008006" key="9">
    <source>
        <dbReference type="Google" id="ProtNLM"/>
    </source>
</evidence>
<feature type="transmembrane region" description="Helical" evidence="6">
    <location>
        <begin position="20"/>
        <end position="45"/>
    </location>
</feature>
<dbReference type="AlphaFoldDB" id="A0A376AJ89"/>
<feature type="transmembrane region" description="Helical" evidence="6">
    <location>
        <begin position="166"/>
        <end position="190"/>
    </location>
</feature>
<keyword evidence="4 6" id="KW-1133">Transmembrane helix</keyword>
<evidence type="ECO:0000256" key="3">
    <source>
        <dbReference type="ARBA" id="ARBA00022692"/>
    </source>
</evidence>
<accession>A0A376AJ89</accession>
<gene>
    <name evidence="7" type="ORF">RHIZ70_3590</name>
</gene>
<keyword evidence="3 6" id="KW-0812">Transmembrane</keyword>
<dbReference type="EMBL" id="UEYP01000005">
    <property type="protein sequence ID" value="SSC67882.1"/>
    <property type="molecule type" value="Genomic_DNA"/>
</dbReference>
<dbReference type="PANTHER" id="PTHR30086">
    <property type="entry name" value="ARGININE EXPORTER PROTEIN ARGO"/>
    <property type="match status" value="1"/>
</dbReference>
<evidence type="ECO:0000256" key="1">
    <source>
        <dbReference type="ARBA" id="ARBA00004651"/>
    </source>
</evidence>
<keyword evidence="8" id="KW-1185">Reference proteome</keyword>
<dbReference type="STRING" id="1336235.GCA_000518785_02978"/>
<dbReference type="GO" id="GO:0005886">
    <property type="term" value="C:plasma membrane"/>
    <property type="evidence" value="ECO:0007669"/>
    <property type="project" value="UniProtKB-SubCell"/>
</dbReference>
<comment type="subcellular location">
    <subcellularLocation>
        <location evidence="1">Cell membrane</location>
        <topology evidence="1">Multi-pass membrane protein</topology>
    </subcellularLocation>
</comment>
<name>A0A376AJ89_9HYPH</name>
<feature type="transmembrane region" description="Helical" evidence="6">
    <location>
        <begin position="57"/>
        <end position="79"/>
    </location>
</feature>
<dbReference type="Pfam" id="PF01810">
    <property type="entry name" value="LysE"/>
    <property type="match status" value="1"/>
</dbReference>
<evidence type="ECO:0000313" key="8">
    <source>
        <dbReference type="Proteomes" id="UP000254764"/>
    </source>
</evidence>
<dbReference type="Proteomes" id="UP000254764">
    <property type="component" value="Unassembled WGS sequence"/>
</dbReference>
<dbReference type="InterPro" id="IPR001123">
    <property type="entry name" value="LeuE-type"/>
</dbReference>